<dbReference type="Gene3D" id="3.40.50.300">
    <property type="entry name" value="P-loop containing nucleotide triphosphate hydrolases"/>
    <property type="match status" value="1"/>
</dbReference>
<dbReference type="Pfam" id="PF07931">
    <property type="entry name" value="CPT"/>
    <property type="match status" value="1"/>
</dbReference>
<accession>A0A6C0E7L2</accession>
<organism evidence="1">
    <name type="scientific">viral metagenome</name>
    <dbReference type="NCBI Taxonomy" id="1070528"/>
    <lineage>
        <taxon>unclassified sequences</taxon>
        <taxon>metagenomes</taxon>
        <taxon>organismal metagenomes</taxon>
    </lineage>
</organism>
<reference evidence="1" key="1">
    <citation type="journal article" date="2020" name="Nature">
        <title>Giant virus diversity and host interactions through global metagenomics.</title>
        <authorList>
            <person name="Schulz F."/>
            <person name="Roux S."/>
            <person name="Paez-Espino D."/>
            <person name="Jungbluth S."/>
            <person name="Walsh D.A."/>
            <person name="Denef V.J."/>
            <person name="McMahon K.D."/>
            <person name="Konstantinidis K.T."/>
            <person name="Eloe-Fadrosh E.A."/>
            <person name="Kyrpides N.C."/>
            <person name="Woyke T."/>
        </authorList>
    </citation>
    <scope>NUCLEOTIDE SEQUENCE</scope>
    <source>
        <strain evidence="1">GVMAG-M-3300023179-150</strain>
    </source>
</reference>
<name>A0A6C0E7L2_9ZZZZ</name>
<dbReference type="InterPro" id="IPR027417">
    <property type="entry name" value="P-loop_NTPase"/>
</dbReference>
<proteinExistence type="predicted"/>
<dbReference type="EMBL" id="MN739757">
    <property type="protein sequence ID" value="QHT25166.1"/>
    <property type="molecule type" value="Genomic_DNA"/>
</dbReference>
<dbReference type="SUPFAM" id="SSF52540">
    <property type="entry name" value="P-loop containing nucleoside triphosphate hydrolases"/>
    <property type="match status" value="1"/>
</dbReference>
<dbReference type="AlphaFoldDB" id="A0A6C0E7L2"/>
<evidence type="ECO:0000313" key="1">
    <source>
        <dbReference type="EMBL" id="QHT25166.1"/>
    </source>
</evidence>
<protein>
    <submittedName>
        <fullName evidence="1">Uncharacterized protein</fullName>
    </submittedName>
</protein>
<sequence>MKGYLITITGISSSGKTITSNYLHQIINQELVGSKKQFKKPFLLFHLDDFTTSLPQKYRLNELEKKNKKLNSTSPELIVLYQGITQSIKTFLDLGFNVIFEGAYGYLVHKYIQASIPKISIETKNFSKIGEELYYKRYDIRLLRSLKGLIENEKNRKNIDGMAEAQFHDENYQKFTNSDFDINVKTDGLTPAEIVATIFKDFRSKI</sequence>